<gene>
    <name evidence="1" type="ORF">CBRE1094_LOCUS25195</name>
</gene>
<organism evidence="1">
    <name type="scientific">Haptolina brevifila</name>
    <dbReference type="NCBI Taxonomy" id="156173"/>
    <lineage>
        <taxon>Eukaryota</taxon>
        <taxon>Haptista</taxon>
        <taxon>Haptophyta</taxon>
        <taxon>Prymnesiophyceae</taxon>
        <taxon>Prymnesiales</taxon>
        <taxon>Prymnesiaceae</taxon>
        <taxon>Haptolina</taxon>
    </lineage>
</organism>
<reference evidence="1" key="1">
    <citation type="submission" date="2021-01" db="EMBL/GenBank/DDBJ databases">
        <authorList>
            <person name="Corre E."/>
            <person name="Pelletier E."/>
            <person name="Niang G."/>
            <person name="Scheremetjew M."/>
            <person name="Finn R."/>
            <person name="Kale V."/>
            <person name="Holt S."/>
            <person name="Cochrane G."/>
            <person name="Meng A."/>
            <person name="Brown T."/>
            <person name="Cohen L."/>
        </authorList>
    </citation>
    <scope>NUCLEOTIDE SEQUENCE</scope>
    <source>
        <strain evidence="1">UTEX LB 985</strain>
    </source>
</reference>
<accession>A0A7S2H6B9</accession>
<name>A0A7S2H6B9_9EUKA</name>
<evidence type="ECO:0000313" key="1">
    <source>
        <dbReference type="EMBL" id="CAD9481714.1"/>
    </source>
</evidence>
<proteinExistence type="predicted"/>
<protein>
    <submittedName>
        <fullName evidence="1">Uncharacterized protein</fullName>
    </submittedName>
</protein>
<dbReference type="EMBL" id="HBGU01046268">
    <property type="protein sequence ID" value="CAD9481714.1"/>
    <property type="molecule type" value="Transcribed_RNA"/>
</dbReference>
<dbReference type="AlphaFoldDB" id="A0A7S2H6B9"/>
<sequence>MNGNAALAMVNGIDPWQVNTSPECAPRAFPTESYMRVYIRKLVRNSIDSGEGEEALAWEAGCQDQRATHRCPTRDTPARVEICDDTDREAVQSLAQSSARSITTIK</sequence>